<feature type="domain" description="Exonuclease" evidence="1">
    <location>
        <begin position="14"/>
        <end position="184"/>
    </location>
</feature>
<proteinExistence type="predicted"/>
<dbReference type="InterPro" id="IPR013520">
    <property type="entry name" value="Ribonucl_H"/>
</dbReference>
<dbReference type="GO" id="GO:0008408">
    <property type="term" value="F:3'-5' exonuclease activity"/>
    <property type="evidence" value="ECO:0007669"/>
    <property type="project" value="TreeGrafter"/>
</dbReference>
<dbReference type="GO" id="GO:0045004">
    <property type="term" value="P:DNA replication proofreading"/>
    <property type="evidence" value="ECO:0007669"/>
    <property type="project" value="TreeGrafter"/>
</dbReference>
<dbReference type="InterPro" id="IPR036397">
    <property type="entry name" value="RNaseH_sf"/>
</dbReference>
<keyword evidence="2" id="KW-0269">Exonuclease</keyword>
<dbReference type="CDD" id="cd06127">
    <property type="entry name" value="DEDDh"/>
    <property type="match status" value="1"/>
</dbReference>
<dbReference type="PANTHER" id="PTHR30231:SF41">
    <property type="entry name" value="DNA POLYMERASE III SUBUNIT EPSILON"/>
    <property type="match status" value="1"/>
</dbReference>
<name>A2I2Z6_9CAUD</name>
<keyword evidence="2" id="KW-0378">Hydrolase</keyword>
<dbReference type="RefSeq" id="YP_001039857.1">
    <property type="nucleotide sequence ID" value="NC_009016.1"/>
</dbReference>
<keyword evidence="2" id="KW-0540">Nuclease</keyword>
<dbReference type="SUPFAM" id="SSF53098">
    <property type="entry name" value="Ribonuclease H-like"/>
    <property type="match status" value="1"/>
</dbReference>
<keyword evidence="3" id="KW-1185">Reference proteome</keyword>
<dbReference type="Proteomes" id="UP000008090">
    <property type="component" value="Segment"/>
</dbReference>
<evidence type="ECO:0000313" key="2">
    <source>
        <dbReference type="EMBL" id="ABM73410.1"/>
    </source>
</evidence>
<organism evidence="2 3">
    <name type="scientific">Vibrio phage VP882</name>
    <dbReference type="NCBI Taxonomy" id="2913982"/>
    <lineage>
        <taxon>Viruses</taxon>
        <taxon>Duplodnaviria</taxon>
        <taxon>Heunggongvirae</taxon>
        <taxon>Uroviricota</taxon>
        <taxon>Caudoviricetes</taxon>
        <taxon>Hapunavirus</taxon>
        <taxon>Hapunavirus VP882</taxon>
    </lineage>
</organism>
<dbReference type="GeneID" id="5076236"/>
<accession>A2I2Z6</accession>
<dbReference type="InterPro" id="IPR012337">
    <property type="entry name" value="RNaseH-like_sf"/>
</dbReference>
<dbReference type="KEGG" id="vg:5076236"/>
<dbReference type="Gene3D" id="3.30.420.10">
    <property type="entry name" value="Ribonuclease H-like superfamily/Ribonuclease H"/>
    <property type="match status" value="1"/>
</dbReference>
<evidence type="ECO:0000313" key="3">
    <source>
        <dbReference type="Proteomes" id="UP000008090"/>
    </source>
</evidence>
<evidence type="ECO:0000259" key="1">
    <source>
        <dbReference type="SMART" id="SM00479"/>
    </source>
</evidence>
<sequence>MIPKQQAQQWLANNALILDTETTGLDSKAEIIEISIIDCAGNVLLDTLVKPTAPIPEDATRIHGITNEMVANAPTWPEVYDLFVPLVEGRELVIYNADYDLRMIRQADERNDLLNIRTQADCAMLAYAEFYGQWDDYRGQWKWQRLGNAAKQQGVVIEGKAHRALADCQMTLGVIASMAGQWCTTMQRLKSKCGCPDCGSSLVQIG</sequence>
<reference evidence="2 3" key="1">
    <citation type="journal article" date="2009" name="Appl. Environ. Microbiol.">
        <title>Characterization of a new plasmid-like prophage in a pandemic Vibrio parahaemolyticus O3:K6 strain.</title>
        <authorList>
            <person name="Lan S.F."/>
            <person name="Huang C.H."/>
            <person name="Chang C.H."/>
            <person name="Liao W.C."/>
            <person name="Lin I.H."/>
            <person name="Jian W.N."/>
            <person name="Wu Y.G."/>
            <person name="Chen S.Y."/>
            <person name="Wong H.C."/>
        </authorList>
    </citation>
    <scope>NUCLEOTIDE SEQUENCE [LARGE SCALE GENOMIC DNA]</scope>
</reference>
<dbReference type="GO" id="GO:0003676">
    <property type="term" value="F:nucleic acid binding"/>
    <property type="evidence" value="ECO:0007669"/>
    <property type="project" value="InterPro"/>
</dbReference>
<dbReference type="Pfam" id="PF00929">
    <property type="entry name" value="RNase_T"/>
    <property type="match status" value="1"/>
</dbReference>
<dbReference type="SMART" id="SM00479">
    <property type="entry name" value="EXOIII"/>
    <property type="match status" value="1"/>
</dbReference>
<dbReference type="EMBL" id="EF057797">
    <property type="protein sequence ID" value="ABM73410.1"/>
    <property type="molecule type" value="Genomic_DNA"/>
</dbReference>
<dbReference type="OrthoDB" id="23067at10239"/>
<dbReference type="PANTHER" id="PTHR30231">
    <property type="entry name" value="DNA POLYMERASE III SUBUNIT EPSILON"/>
    <property type="match status" value="1"/>
</dbReference>
<protein>
    <submittedName>
        <fullName evidence="2">Putative exonuclease</fullName>
    </submittedName>
</protein>